<dbReference type="InterPro" id="IPR036101">
    <property type="entry name" value="CarD-like/TRCF_RID_sf"/>
</dbReference>
<dbReference type="InterPro" id="IPR042215">
    <property type="entry name" value="CarD-like_C"/>
</dbReference>
<dbReference type="Pfam" id="PF02559">
    <property type="entry name" value="CarD_TRCF_RID"/>
    <property type="match status" value="1"/>
</dbReference>
<accession>A0A645C8E0</accession>
<proteinExistence type="predicted"/>
<name>A0A645C8E0_9ZZZZ</name>
<protein>
    <recommendedName>
        <fullName evidence="1">CarD-like/TRCF RNAP-interacting domain-containing protein</fullName>
    </recommendedName>
</protein>
<sequence length="174" mass="20243">MFKVGDLVLYGCNGVCKINDITAIEFDKSSKKRLYYVLKPVYQECTISTPVEHNQIPMRPIITLEEAEHIISKIPHVKAEMYHSSVLRELTEHYDVFMNTYECKELMELCMSIYNKRQILQEENKKLGATDERYLKQAEDLLFGELAIVFGVQPSEVPALISNRLQEDWQNFCS</sequence>
<dbReference type="EMBL" id="VSSQ01025489">
    <property type="protein sequence ID" value="MPM73641.1"/>
    <property type="molecule type" value="Genomic_DNA"/>
</dbReference>
<gene>
    <name evidence="2" type="ORF">SDC9_120623</name>
</gene>
<reference evidence="2" key="1">
    <citation type="submission" date="2019-08" db="EMBL/GenBank/DDBJ databases">
        <authorList>
            <person name="Kucharzyk K."/>
            <person name="Murdoch R.W."/>
            <person name="Higgins S."/>
            <person name="Loffler F."/>
        </authorList>
    </citation>
    <scope>NUCLEOTIDE SEQUENCE</scope>
</reference>
<evidence type="ECO:0000313" key="2">
    <source>
        <dbReference type="EMBL" id="MPM73641.1"/>
    </source>
</evidence>
<dbReference type="Gene3D" id="1.20.58.1290">
    <property type="entry name" value="CarD-like, C-terminal domain"/>
    <property type="match status" value="1"/>
</dbReference>
<feature type="domain" description="CarD-like/TRCF RNAP-interacting" evidence="1">
    <location>
        <begin position="1"/>
        <end position="95"/>
    </location>
</feature>
<dbReference type="AlphaFoldDB" id="A0A645C8E0"/>
<dbReference type="Gene3D" id="2.40.10.170">
    <property type="match status" value="1"/>
</dbReference>
<comment type="caution">
    <text evidence="2">The sequence shown here is derived from an EMBL/GenBank/DDBJ whole genome shotgun (WGS) entry which is preliminary data.</text>
</comment>
<organism evidence="2">
    <name type="scientific">bioreactor metagenome</name>
    <dbReference type="NCBI Taxonomy" id="1076179"/>
    <lineage>
        <taxon>unclassified sequences</taxon>
        <taxon>metagenomes</taxon>
        <taxon>ecological metagenomes</taxon>
    </lineage>
</organism>
<dbReference type="SUPFAM" id="SSF141259">
    <property type="entry name" value="CarD-like"/>
    <property type="match status" value="1"/>
</dbReference>
<dbReference type="SMART" id="SM01058">
    <property type="entry name" value="CarD_TRCF"/>
    <property type="match status" value="1"/>
</dbReference>
<evidence type="ECO:0000259" key="1">
    <source>
        <dbReference type="SMART" id="SM01058"/>
    </source>
</evidence>
<dbReference type="InterPro" id="IPR003711">
    <property type="entry name" value="CarD-like/TRCF_RID"/>
</dbReference>